<dbReference type="AlphaFoldDB" id="A0LE78"/>
<evidence type="ECO:0000259" key="1">
    <source>
        <dbReference type="Pfam" id="PF12849"/>
    </source>
</evidence>
<keyword evidence="3" id="KW-1185">Reference proteome</keyword>
<dbReference type="RefSeq" id="WP_011696903.1">
    <property type="nucleotide sequence ID" value="NC_008554.1"/>
</dbReference>
<name>A0LE78_SYNFM</name>
<dbReference type="KEGG" id="sfu:Sfum_0027"/>
<dbReference type="PANTHER" id="PTHR37945:SF1">
    <property type="entry name" value="EXTRACELLULAR TUNGSTATE BINDING PROTEIN"/>
    <property type="match status" value="1"/>
</dbReference>
<proteinExistence type="predicted"/>
<sequence length="281" mass="30248" precursor="true">MLRKSVLAGAVLVALVCFGFIGVRDGDCAEPQIKDLILATTTSTVDTGLLDALIPKFEKETGYRVKTISAGTGQALAMGEKGEADVLLVHAPEAEKKLVDGGMVINYQLVMHNDFVIVGPAGDPAGIKGKPSADALKAVAAKEAVFISRGDDSGTHKKEKSLWKKVEIQPAGKWYRESGQGMGATLLMASEQQGYTLTDRGTYLAQKKNVKLDILSEGDKALLNIYHVMQVNPEKFAKVNGPGAKAFVEFMVRPDVQKFIGEFGKDKFGQPLFFPDAGKQM</sequence>
<dbReference type="Pfam" id="PF12849">
    <property type="entry name" value="PBP_like_2"/>
    <property type="match status" value="1"/>
</dbReference>
<feature type="domain" description="PBP" evidence="1">
    <location>
        <begin position="34"/>
        <end position="253"/>
    </location>
</feature>
<dbReference type="PANTHER" id="PTHR37945">
    <property type="entry name" value="EXTRACELLULAR TUNGSTATE BINDING PROTEIN"/>
    <property type="match status" value="1"/>
</dbReference>
<dbReference type="EMBL" id="CP000478">
    <property type="protein sequence ID" value="ABK15730.1"/>
    <property type="molecule type" value="Genomic_DNA"/>
</dbReference>
<dbReference type="SUPFAM" id="SSF53850">
    <property type="entry name" value="Periplasmic binding protein-like II"/>
    <property type="match status" value="1"/>
</dbReference>
<dbReference type="Gene3D" id="3.40.190.10">
    <property type="entry name" value="Periplasmic binding protein-like II"/>
    <property type="match status" value="2"/>
</dbReference>
<accession>A0LE78</accession>
<reference evidence="2 3" key="1">
    <citation type="submission" date="2006-10" db="EMBL/GenBank/DDBJ databases">
        <title>Complete sequence of Syntrophobacter fumaroxidans MPOB.</title>
        <authorList>
            <consortium name="US DOE Joint Genome Institute"/>
            <person name="Copeland A."/>
            <person name="Lucas S."/>
            <person name="Lapidus A."/>
            <person name="Barry K."/>
            <person name="Detter J.C."/>
            <person name="Glavina del Rio T."/>
            <person name="Hammon N."/>
            <person name="Israni S."/>
            <person name="Pitluck S."/>
            <person name="Goltsman E.G."/>
            <person name="Martinez M."/>
            <person name="Schmutz J."/>
            <person name="Larimer F."/>
            <person name="Land M."/>
            <person name="Hauser L."/>
            <person name="Kyrpides N."/>
            <person name="Kim E."/>
            <person name="Boone D.R."/>
            <person name="Brockman F."/>
            <person name="Culley D."/>
            <person name="Ferry J."/>
            <person name="Gunsalus R."/>
            <person name="McInerney M.J."/>
            <person name="Morrison M."/>
            <person name="Plugge C."/>
            <person name="Rohlin L."/>
            <person name="Scholten J."/>
            <person name="Sieber J."/>
            <person name="Stams A.J.M."/>
            <person name="Worm P."/>
            <person name="Henstra A.M."/>
            <person name="Richardson P."/>
        </authorList>
    </citation>
    <scope>NUCLEOTIDE SEQUENCE [LARGE SCALE GENOMIC DNA]</scope>
    <source>
        <strain evidence="3">DSM 10017 / MPOB</strain>
    </source>
</reference>
<evidence type="ECO:0000313" key="3">
    <source>
        <dbReference type="Proteomes" id="UP000001784"/>
    </source>
</evidence>
<dbReference type="OrthoDB" id="186379at2"/>
<dbReference type="InterPro" id="IPR024370">
    <property type="entry name" value="PBP_domain"/>
</dbReference>
<dbReference type="STRING" id="335543.Sfum_0027"/>
<dbReference type="Proteomes" id="UP000001784">
    <property type="component" value="Chromosome"/>
</dbReference>
<dbReference type="InterPro" id="IPR052738">
    <property type="entry name" value="ABC-Tungstate_binding"/>
</dbReference>
<organism evidence="2 3">
    <name type="scientific">Syntrophobacter fumaroxidans (strain DSM 10017 / MPOB)</name>
    <dbReference type="NCBI Taxonomy" id="335543"/>
    <lineage>
        <taxon>Bacteria</taxon>
        <taxon>Pseudomonadati</taxon>
        <taxon>Thermodesulfobacteriota</taxon>
        <taxon>Syntrophobacteria</taxon>
        <taxon>Syntrophobacterales</taxon>
        <taxon>Syntrophobacteraceae</taxon>
        <taxon>Syntrophobacter</taxon>
    </lineage>
</organism>
<gene>
    <name evidence="2" type="ordered locus">Sfum_0027</name>
</gene>
<protein>
    <submittedName>
        <fullName evidence="2">Extracellular solute-binding protein, family 1</fullName>
    </submittedName>
</protein>
<dbReference type="eggNOG" id="COG2998">
    <property type="taxonomic scope" value="Bacteria"/>
</dbReference>
<dbReference type="InParanoid" id="A0LE78"/>
<evidence type="ECO:0000313" key="2">
    <source>
        <dbReference type="EMBL" id="ABK15730.1"/>
    </source>
</evidence>
<dbReference type="HOGENOM" id="CLU_061511_0_0_7"/>